<dbReference type="SMART" id="SM00826">
    <property type="entry name" value="PKS_DH"/>
    <property type="match status" value="2"/>
</dbReference>
<evidence type="ECO:0000259" key="11">
    <source>
        <dbReference type="PROSITE" id="PS52004"/>
    </source>
</evidence>
<name>A0ABP8DFQ9_9ACTN</name>
<dbReference type="SUPFAM" id="SSF101173">
    <property type="entry name" value="Docking domain B of the erythromycin polyketide synthase (DEBS)"/>
    <property type="match status" value="1"/>
</dbReference>
<dbReference type="Gene3D" id="3.30.70.3290">
    <property type="match status" value="2"/>
</dbReference>
<evidence type="ECO:0000313" key="14">
    <source>
        <dbReference type="Proteomes" id="UP001500620"/>
    </source>
</evidence>
<dbReference type="SUPFAM" id="SSF52151">
    <property type="entry name" value="FabD/lysophospholipase-like"/>
    <property type="match status" value="2"/>
</dbReference>
<dbReference type="InterPro" id="IPR016039">
    <property type="entry name" value="Thiolase-like"/>
</dbReference>
<feature type="domain" description="PKS/mFAS DH" evidence="12">
    <location>
        <begin position="900"/>
        <end position="1220"/>
    </location>
</feature>
<dbReference type="Gene3D" id="3.40.47.10">
    <property type="match status" value="2"/>
</dbReference>
<keyword evidence="8" id="KW-0012">Acyltransferase</keyword>
<dbReference type="Gene3D" id="3.10.129.110">
    <property type="entry name" value="Polyketide synthase dehydratase"/>
    <property type="match status" value="2"/>
</dbReference>
<feature type="active site" description="Proton acceptor; for dehydratase activity" evidence="9">
    <location>
        <position position="2584"/>
    </location>
</feature>
<dbReference type="InterPro" id="IPR036299">
    <property type="entry name" value="Polyketide_synth_docking_sf"/>
</dbReference>
<dbReference type="PANTHER" id="PTHR43775:SF51">
    <property type="entry name" value="INACTIVE PHENOLPHTHIOCEROL SYNTHESIS POLYKETIDE SYNTHASE TYPE I PKS1-RELATED"/>
    <property type="match status" value="1"/>
</dbReference>
<dbReference type="SUPFAM" id="SSF47336">
    <property type="entry name" value="ACP-like"/>
    <property type="match status" value="2"/>
</dbReference>
<dbReference type="InterPro" id="IPR049552">
    <property type="entry name" value="PKS_DH_N"/>
</dbReference>
<dbReference type="InterPro" id="IPR011032">
    <property type="entry name" value="GroES-like_sf"/>
</dbReference>
<dbReference type="InterPro" id="IPR016036">
    <property type="entry name" value="Malonyl_transacylase_ACP-bd"/>
</dbReference>
<evidence type="ECO:0000256" key="8">
    <source>
        <dbReference type="ARBA" id="ARBA00023315"/>
    </source>
</evidence>
<dbReference type="PROSITE" id="PS00012">
    <property type="entry name" value="PHOSPHOPANTETHEINE"/>
    <property type="match status" value="2"/>
</dbReference>
<dbReference type="PANTHER" id="PTHR43775">
    <property type="entry name" value="FATTY ACID SYNTHASE"/>
    <property type="match status" value="1"/>
</dbReference>
<evidence type="ECO:0000256" key="7">
    <source>
        <dbReference type="ARBA" id="ARBA00023268"/>
    </source>
</evidence>
<gene>
    <name evidence="13" type="ORF">GCM10022255_058690</name>
</gene>
<dbReference type="Pfam" id="PF08990">
    <property type="entry name" value="Docking"/>
    <property type="match status" value="1"/>
</dbReference>
<dbReference type="Pfam" id="PF08240">
    <property type="entry name" value="ADH_N"/>
    <property type="match status" value="1"/>
</dbReference>
<feature type="domain" description="Ketosynthase family 3 (KS3)" evidence="11">
    <location>
        <begin position="36"/>
        <end position="462"/>
    </location>
</feature>
<dbReference type="CDD" id="cd00833">
    <property type="entry name" value="PKS"/>
    <property type="match status" value="2"/>
</dbReference>
<dbReference type="InterPro" id="IPR016035">
    <property type="entry name" value="Acyl_Trfase/lysoPLipase"/>
</dbReference>
<feature type="domain" description="PKS/mFAS DH" evidence="12">
    <location>
        <begin position="2552"/>
        <end position="2815"/>
    </location>
</feature>
<dbReference type="Pfam" id="PF02801">
    <property type="entry name" value="Ketoacyl-synt_C"/>
    <property type="match status" value="2"/>
</dbReference>
<proteinExistence type="predicted"/>
<reference evidence="14" key="1">
    <citation type="journal article" date="2019" name="Int. J. Syst. Evol. Microbiol.">
        <title>The Global Catalogue of Microorganisms (GCM) 10K type strain sequencing project: providing services to taxonomists for standard genome sequencing and annotation.</title>
        <authorList>
            <consortium name="The Broad Institute Genomics Platform"/>
            <consortium name="The Broad Institute Genome Sequencing Center for Infectious Disease"/>
            <person name="Wu L."/>
            <person name="Ma J."/>
        </authorList>
    </citation>
    <scope>NUCLEOTIDE SEQUENCE [LARGE SCALE GENOMIC DNA]</scope>
    <source>
        <strain evidence="14">JCM 17441</strain>
    </source>
</reference>
<dbReference type="SMART" id="SM00825">
    <property type="entry name" value="PKS_KS"/>
    <property type="match status" value="2"/>
</dbReference>
<dbReference type="InterPro" id="IPR036736">
    <property type="entry name" value="ACP-like_sf"/>
</dbReference>
<evidence type="ECO:0000256" key="5">
    <source>
        <dbReference type="ARBA" id="ARBA00022679"/>
    </source>
</evidence>
<dbReference type="InterPro" id="IPR020843">
    <property type="entry name" value="ER"/>
</dbReference>
<dbReference type="SMART" id="SM00829">
    <property type="entry name" value="PKS_ER"/>
    <property type="match status" value="1"/>
</dbReference>
<dbReference type="Gene3D" id="3.40.50.11460">
    <property type="match status" value="1"/>
</dbReference>
<keyword evidence="6" id="KW-0045">Antibiotic biosynthesis</keyword>
<feature type="active site" description="Proton donor; for dehydratase activity" evidence="9">
    <location>
        <position position="2739"/>
    </location>
</feature>
<dbReference type="Proteomes" id="UP001500620">
    <property type="component" value="Unassembled WGS sequence"/>
</dbReference>
<dbReference type="Pfam" id="PF21089">
    <property type="entry name" value="PKS_DH_N"/>
    <property type="match status" value="2"/>
</dbReference>
<dbReference type="InterPro" id="IPR049900">
    <property type="entry name" value="PKS_mFAS_DH"/>
</dbReference>
<keyword evidence="3" id="KW-0596">Phosphopantetheine</keyword>
<dbReference type="EMBL" id="BAABAT010000018">
    <property type="protein sequence ID" value="GAA4254344.1"/>
    <property type="molecule type" value="Genomic_DNA"/>
</dbReference>
<keyword evidence="5" id="KW-0808">Transferase</keyword>
<dbReference type="SUPFAM" id="SSF55048">
    <property type="entry name" value="Probable ACP-binding domain of malonyl-CoA ACP transacylase"/>
    <property type="match status" value="2"/>
</dbReference>
<dbReference type="Pfam" id="PF00550">
    <property type="entry name" value="PP-binding"/>
    <property type="match status" value="2"/>
</dbReference>
<dbReference type="Gene3D" id="3.90.180.10">
    <property type="entry name" value="Medium-chain alcohol dehydrogenases, catalytic domain"/>
    <property type="match status" value="1"/>
</dbReference>
<dbReference type="InterPro" id="IPR036291">
    <property type="entry name" value="NAD(P)-bd_dom_sf"/>
</dbReference>
<dbReference type="Pfam" id="PF00698">
    <property type="entry name" value="Acyl_transf_1"/>
    <property type="match status" value="2"/>
</dbReference>
<dbReference type="SUPFAM" id="SSF50129">
    <property type="entry name" value="GroES-like"/>
    <property type="match status" value="1"/>
</dbReference>
<dbReference type="PROSITE" id="PS52019">
    <property type="entry name" value="PKS_MFAS_DH"/>
    <property type="match status" value="2"/>
</dbReference>
<dbReference type="PROSITE" id="PS00606">
    <property type="entry name" value="KS3_1"/>
    <property type="match status" value="2"/>
</dbReference>
<dbReference type="InterPro" id="IPR009081">
    <property type="entry name" value="PP-bd_ACP"/>
</dbReference>
<feature type="domain" description="Ketosynthase family 3 (KS3)" evidence="11">
    <location>
        <begin position="1686"/>
        <end position="2112"/>
    </location>
</feature>
<comment type="pathway">
    <text evidence="2">Antibiotic biosynthesis.</text>
</comment>
<dbReference type="InterPro" id="IPR020807">
    <property type="entry name" value="PKS_DH"/>
</dbReference>
<dbReference type="Pfam" id="PF00109">
    <property type="entry name" value="ketoacyl-synt"/>
    <property type="match status" value="2"/>
</dbReference>
<dbReference type="SMART" id="SM00822">
    <property type="entry name" value="PKS_KR"/>
    <property type="match status" value="2"/>
</dbReference>
<comment type="cofactor">
    <cofactor evidence="1">
        <name>pantetheine 4'-phosphate</name>
        <dbReference type="ChEBI" id="CHEBI:47942"/>
    </cofactor>
</comment>
<dbReference type="InterPro" id="IPR055123">
    <property type="entry name" value="SpnB-like_Rossmann"/>
</dbReference>
<dbReference type="Pfam" id="PF08659">
    <property type="entry name" value="KR"/>
    <property type="match status" value="2"/>
</dbReference>
<evidence type="ECO:0000256" key="3">
    <source>
        <dbReference type="ARBA" id="ARBA00022450"/>
    </source>
</evidence>
<dbReference type="InterPro" id="IPR006162">
    <property type="entry name" value="Ppantetheine_attach_site"/>
</dbReference>
<feature type="region of interest" description="C-terminal hotdog fold" evidence="9">
    <location>
        <begin position="1064"/>
        <end position="1220"/>
    </location>
</feature>
<keyword evidence="7" id="KW-0511">Multifunctional enzyme</keyword>
<feature type="domain" description="Carrier" evidence="10">
    <location>
        <begin position="1594"/>
        <end position="1672"/>
    </location>
</feature>
<evidence type="ECO:0000256" key="2">
    <source>
        <dbReference type="ARBA" id="ARBA00004792"/>
    </source>
</evidence>
<dbReference type="PROSITE" id="PS52004">
    <property type="entry name" value="KS3_2"/>
    <property type="match status" value="2"/>
</dbReference>
<dbReference type="InterPro" id="IPR015083">
    <property type="entry name" value="NorB/c/GfsB-D-like_docking"/>
</dbReference>
<dbReference type="InterPro" id="IPR032821">
    <property type="entry name" value="PKS_assoc"/>
</dbReference>
<accession>A0ABP8DFQ9</accession>
<dbReference type="SUPFAM" id="SSF51735">
    <property type="entry name" value="NAD(P)-binding Rossmann-fold domains"/>
    <property type="match status" value="5"/>
</dbReference>
<dbReference type="InterPro" id="IPR013154">
    <property type="entry name" value="ADH-like_N"/>
</dbReference>
<evidence type="ECO:0000256" key="6">
    <source>
        <dbReference type="ARBA" id="ARBA00023194"/>
    </source>
</evidence>
<dbReference type="Pfam" id="PF14765">
    <property type="entry name" value="PS-DH"/>
    <property type="match status" value="2"/>
</dbReference>
<evidence type="ECO:0000256" key="9">
    <source>
        <dbReference type="PROSITE-ProRule" id="PRU01363"/>
    </source>
</evidence>
<feature type="region of interest" description="C-terminal hotdog fold" evidence="9">
    <location>
        <begin position="2682"/>
        <end position="2815"/>
    </location>
</feature>
<dbReference type="InterPro" id="IPR018201">
    <property type="entry name" value="Ketoacyl_synth_AS"/>
</dbReference>
<dbReference type="SMART" id="SM00823">
    <property type="entry name" value="PKS_PP"/>
    <property type="match status" value="2"/>
</dbReference>
<evidence type="ECO:0000256" key="1">
    <source>
        <dbReference type="ARBA" id="ARBA00001957"/>
    </source>
</evidence>
<evidence type="ECO:0000259" key="10">
    <source>
        <dbReference type="PROSITE" id="PS50075"/>
    </source>
</evidence>
<dbReference type="PROSITE" id="PS50075">
    <property type="entry name" value="CARRIER"/>
    <property type="match status" value="2"/>
</dbReference>
<dbReference type="Gene3D" id="1.10.1200.10">
    <property type="entry name" value="ACP-like"/>
    <property type="match status" value="2"/>
</dbReference>
<dbReference type="Gene3D" id="3.40.50.720">
    <property type="entry name" value="NAD(P)-binding Rossmann-like Domain"/>
    <property type="match status" value="2"/>
</dbReference>
<protein>
    <submittedName>
        <fullName evidence="13">Type I polyketide synthase</fullName>
    </submittedName>
</protein>
<dbReference type="RefSeq" id="WP_345131389.1">
    <property type="nucleotide sequence ID" value="NZ_BAABAT010000018.1"/>
</dbReference>
<dbReference type="InterPro" id="IPR049551">
    <property type="entry name" value="PKS_DH_C"/>
</dbReference>
<evidence type="ECO:0000259" key="12">
    <source>
        <dbReference type="PROSITE" id="PS52019"/>
    </source>
</evidence>
<dbReference type="InterPro" id="IPR050091">
    <property type="entry name" value="PKS_NRPS_Biosynth_Enz"/>
</dbReference>
<feature type="region of interest" description="N-terminal hotdog fold" evidence="9">
    <location>
        <begin position="2552"/>
        <end position="2672"/>
    </location>
</feature>
<dbReference type="SUPFAM" id="SSF53901">
    <property type="entry name" value="Thiolase-like"/>
    <property type="match status" value="2"/>
</dbReference>
<dbReference type="CDD" id="cd08956">
    <property type="entry name" value="KR_3_FAS_SDR_x"/>
    <property type="match status" value="2"/>
</dbReference>
<feature type="active site" description="Proton donor; for dehydratase activity" evidence="9">
    <location>
        <position position="1125"/>
    </location>
</feature>
<sequence length="3722" mass="390994">MTTTGNEERLRDYLKRVTADLHQTRQRLRDVEADGREPIAIVGVGCRYPGGVTSPDGLWALTAGGVDAITEFPSDRGWDVDRLYDPDPDATGRTYTRHGGFLLDAAEFDAEFFGISPREALAIDPQQRLLLETAWEAIEHAGIDPHSLRGSASGVFAGIMYHDYASRLPEAPEGFEAYLSSGSAGSIASGRVAYTFGLEGPAVTVDTACSSSLVALHLAAQSLRQRECDLALAGGATVMASPRSFVEFSRQRGLSPDGRCRSFGADANGTGWSEGVGMLLLERLSDAQRNGRTILAVVRGTAVNQDGASSQLTAPNGPSQQRVIRRALAAAGLTPSDVDAVEAHGTGTTLGDPIEAQALLATYGAERPADRPLLLGSLKSNIGHTQSAAGVAGVIKMVMAMRHGLLPRTLHADEPNPHVDWSSGHVRLLTETRPWPELDRPRRSAVSSFGISGTNAHVILEQAPDPSSTPPASPTPLVLPVSARSVAALRASAARLDEWLRPDADLAAVARTLSARSSFSHRAAIAAPDVDTARAALRALSSGGSHPALSTGVVGSLRPRVAFVLSGQGSQRPEMGRKLYAEQPVFAAALDEVCAELDRSLPEPLMPVMFGTDVPQLHSTRFTQPALFAYHVALFRLLDSFGVRPDVLIGHSIGELTAAYLAGVMSLPDAARLVTSRGGLMADIATAGAMTAVQASREVVEGFLVDGVEIAAVNSPRSTVIAGAPDAVDAVAARMSQFRTRRLTVSHAFHSAQMEPMLDAFGEVAAAVALRSPAIPVVSNLTGTADADITDPVYWVRHVRHAVDFAGGVAGAAAGVYVELAPAPTLMAMVSETAPDAAVFSVNDHNLADVLGQWHSTVADVDWRHPAAGVVANVPTYPFQRERFWIDPPAALSGLERTGHPLLNAVVELADRDGVLLTARLDTERHGWLRDHAVGSAVILPASALVELALEAAARVGADRVEDLVIEAPINLTASRVDPAAGRVDSAGRRLDPAGGRGVLVQVAVAAPDEHGRRPVAVHSRPDDEDHTAWTRNATGLLTFAVERSTTERPAHQLDGREWPPAGAVPVDVAEMYERLGAKGLQYGPAFQCVHEAWRLGDGYAVEVRLEDDAAPEAGRFGLHPALLDAVLHPAAAEREQLELPFAFGAVTLYAGGATRLRAYVSADAIEIAEADGRAVASVSALATRPARPGDLDGGDADRGLFEVSWSAVSARDSVPTSGMTVVRPVLRRAGDGDLMEAVRANVATVLTLLQGFDGGTLLVVLPGADPAVAPCWGLLRSAQAEHPDRLIVVEADGEVPVSIPAGEPLLAVRDGVMYVPRLVTHTPDGDAAALEPDHTVFITGGTGDLGALTARYLVVEHGVRHLHLVSRRGLDAPGAAELAAELTDLGAATVTVSACDVSDRDQLATLLDEVRSVRPLGAVVHTAGVLRDATIANLTVGDVESVLAAKADAAWYLHQLTAGDERLTHFVVYSSVAANIGSAAQGNYAAANSFLDALAAYRRVQGLPGTSINWGLWDTGAGMTAHLGDVDQQRLQRTGLAPLTAEQALRLLGRALTGTTANVTATNVNAAATDPPAILAGLVRAKRRNVRAAGDRTDPETLQKLVRAEIAAVLGHADVDGVDVERAFKDLGFDSLMAVELRNRLNNATGLRLPATLVFDYPTPASLAAHIAGTVEPKNQARNVPRNDDEAIAIVGIGCRYPGGVRSAEDLWRLVEAGTDAIGEFPEDRGWDLDGLYDPDPERLGTSYTRNGAFLYDAADFDPAFFNISPREALAIDPQQRLLLETAWEAIEHAGVVPGALRGSRTGVFAGIMYNDYGGRLHHVPTSFDGYIGNGSAGSVATGRVAYTLGLEGPAVTVDTACSSSLVALHLAAQSLRRGECDLALAGGATIMASPSLFIEFSRQRALSVNGRCKAFSDSADGTGWGEGVGVLLLERLSDARRNGRRILAVVRGSALNQDGASNGLTAPNGPSQERVIRDALAAAGLRAAEVDAVEAHGTGTTLGDPIEAQALLATYGAERPGAEPLFLGSVKSNIGHTQAAAGVAGVIKMVMAMRHGVLPRTLHVDAPSRHVDWAGGAVRLVTEARPWPDVERPRRAAVSSFGISGTNAHVVLEHAPEPAPEAAAPEVVPWVLSAHSAEALRAQAASLEGLTGRPLELAVALHRVRSDHPVRAVAIGEEALTALAEQRPHPNLVQTTTPSPGRTVFVFPGQGGQWTGMGRELYRTDAVFAAHLDACAAALRPHTDWDLIEVVTTGGEDAFDRVDVVQPVLFAVMVSLARLWEHHGVRPHAVVGHSQGEIAAAHIAGALSLADAAKISALRAQALNHITVAGGMTYLPMTPAEAENIIGQGLTIAATNGPAHTIVAGAAQALDELQVWCEEREIRSRRIPVTYASHSDHIDELRERILGALGDITAQPAEIAFYSAVTGGQIDTTTLTGGYWYENLRRPVAFQAAVEALIAAGHTNFVEASPHPVLTGAIADTGPVTTVGTLRRGEDNHLRFFTSLAAAYVNHITGPIDWHLPEAQAAELPPYAFDRQRYWLDAPAPESGVDRIGHPFLSGLTELADGNGVLLTGRLSLAAHGWLADHAVAGTVLLPGTAHVELALTAGRHAGAPHLDELTIEAPLVIPATGVVELQVVVGAADGDGQKGVTVHSRHEGRWVRHASGRLGAEPAGEPGSVAWPPAGEPADVDELYDLAADLGLQYGPAFQGLRAAWRDGDTYHAEAALPPATAGFRIHPALLDAALHAMLAGADASPGEVALPFSWAGVRVYRDAEVIRVRLDREGADTVRLTAVDADGAPVLSVAALTVRPVPLAQLRPADDLEHLYEVDWVPVQAGDAAPPSDGFTVVVVDGTTQDPARRAVERVLETLQNSPESRIAFVTTGAVAARPGDRVTDLAGAAVWGLVRSAQTENPDQYLLIDLDEQESSREALDAALRLGEPQVALRHGEAFAARLARASRDGLLPVPDAANWQLVLTGDGSLDGMVLEPNDAAQRPLGDGEVRVAVRACGLNFRDVLIALGMVPDDERPTGGEAAGVVLEVGPGVTGLAPGDAVMGLLSSGIGPVAVTDRRLLTRMPRGWSFAQAAGLPVVFMTAYYGLVDLAGLRAGESVLIHAATGGVGMAAIQLARHLGAEIYGTASPGKWATLRGLGVDAEHTASSRSTGFEAEFAGKRIDVVLNSLAREYVDASLRLLGPGGRFLEMGKTDIRDAGAVQAAYPGVTYRVYDVLDAGPDHIQHMLDELRRLCDDGVLTPLPVTAWDIRRAPEAVRYLSQARHTGKVVLTLPAAPDPDGTVLITGGTGTLGAHLARHLVTGRGARHLLLTSRRGPDAPGAAELRAELEGLGATVDIAACDTAERRDVAELLQGVPQHRPLSAVYHAAGALDDATVAALTPERIANVMRPKADGARHLHELTEGLDLRAFVLFSSAAGTFGNPGQGNYAAANAFLDALAARRRAAGLPALSLAWGLWADASGMTGHLDGADRGRIDRRGAAAFTAAEGLAALDGAEANARAVLVPMKLNATRPRAGTPVPPLLRGLLRPAAGAPRANGRAGGVPLSDRLAGLPEPEQLRILLDLVRGQAATVLGHDGADDIHGERAFKELGFDSLTAVELRNRLNGATGLRLPASLVFDHPTPAALAEQLRVRLRPDERDPAARLLDELERIEAALSTLAWDDASRSVLGPKLQALARRWAAAPNGAEAPGEDLGAVTDDELFAALDNELGIG</sequence>
<dbReference type="Pfam" id="PF13602">
    <property type="entry name" value="ADH_zinc_N_2"/>
    <property type="match status" value="1"/>
</dbReference>
<evidence type="ECO:0000256" key="4">
    <source>
        <dbReference type="ARBA" id="ARBA00022553"/>
    </source>
</evidence>
<organism evidence="13 14">
    <name type="scientific">Dactylosporangium darangshiense</name>
    <dbReference type="NCBI Taxonomy" id="579108"/>
    <lineage>
        <taxon>Bacteria</taxon>
        <taxon>Bacillati</taxon>
        <taxon>Actinomycetota</taxon>
        <taxon>Actinomycetes</taxon>
        <taxon>Micromonosporales</taxon>
        <taxon>Micromonosporaceae</taxon>
        <taxon>Dactylosporangium</taxon>
    </lineage>
</organism>
<dbReference type="SMART" id="SM01294">
    <property type="entry name" value="PKS_PP_betabranch"/>
    <property type="match status" value="2"/>
</dbReference>
<dbReference type="InterPro" id="IPR020841">
    <property type="entry name" value="PKS_Beta-ketoAc_synthase_dom"/>
</dbReference>
<dbReference type="InterPro" id="IPR001227">
    <property type="entry name" value="Ac_transferase_dom_sf"/>
</dbReference>
<keyword evidence="14" id="KW-1185">Reference proteome</keyword>
<feature type="region of interest" description="N-terminal hotdog fold" evidence="9">
    <location>
        <begin position="900"/>
        <end position="1045"/>
    </location>
</feature>
<dbReference type="InterPro" id="IPR057326">
    <property type="entry name" value="KR_dom"/>
</dbReference>
<dbReference type="InterPro" id="IPR014043">
    <property type="entry name" value="Acyl_transferase_dom"/>
</dbReference>
<dbReference type="InterPro" id="IPR013968">
    <property type="entry name" value="PKS_KR"/>
</dbReference>
<feature type="active site" description="Proton acceptor; for dehydratase activity" evidence="9">
    <location>
        <position position="932"/>
    </location>
</feature>
<feature type="domain" description="Carrier" evidence="10">
    <location>
        <begin position="3568"/>
        <end position="3643"/>
    </location>
</feature>
<evidence type="ECO:0000313" key="13">
    <source>
        <dbReference type="EMBL" id="GAA4254344.1"/>
    </source>
</evidence>
<dbReference type="Pfam" id="PF16197">
    <property type="entry name" value="KAsynt_C_assoc"/>
    <property type="match status" value="2"/>
</dbReference>
<dbReference type="SMART" id="SM00827">
    <property type="entry name" value="PKS_AT"/>
    <property type="match status" value="2"/>
</dbReference>
<dbReference type="InterPro" id="IPR020806">
    <property type="entry name" value="PKS_PP-bd"/>
</dbReference>
<dbReference type="InterPro" id="IPR014030">
    <property type="entry name" value="Ketoacyl_synth_N"/>
</dbReference>
<dbReference type="InterPro" id="IPR014031">
    <property type="entry name" value="Ketoacyl_synth_C"/>
</dbReference>
<dbReference type="InterPro" id="IPR042104">
    <property type="entry name" value="PKS_dehydratase_sf"/>
</dbReference>
<dbReference type="CDD" id="cd05195">
    <property type="entry name" value="enoyl_red"/>
    <property type="match status" value="1"/>
</dbReference>
<dbReference type="Pfam" id="PF22953">
    <property type="entry name" value="SpnB_Rossmann"/>
    <property type="match status" value="1"/>
</dbReference>
<dbReference type="Gene3D" id="3.40.366.10">
    <property type="entry name" value="Malonyl-Coenzyme A Acyl Carrier Protein, domain 2"/>
    <property type="match status" value="2"/>
</dbReference>
<keyword evidence="4" id="KW-0597">Phosphoprotein</keyword>
<comment type="caution">
    <text evidence="13">The sequence shown here is derived from an EMBL/GenBank/DDBJ whole genome shotgun (WGS) entry which is preliminary data.</text>
</comment>